<dbReference type="InterPro" id="IPR000330">
    <property type="entry name" value="SNF2_N"/>
</dbReference>
<dbReference type="Gene3D" id="3.40.50.10810">
    <property type="entry name" value="Tandem AAA-ATPase domain"/>
    <property type="match status" value="1"/>
</dbReference>
<organism evidence="7 8">
    <name type="scientific">Alloyangia pacifica</name>
    <dbReference type="NCBI Taxonomy" id="311180"/>
    <lineage>
        <taxon>Bacteria</taxon>
        <taxon>Pseudomonadati</taxon>
        <taxon>Pseudomonadota</taxon>
        <taxon>Alphaproteobacteria</taxon>
        <taxon>Rhodobacterales</taxon>
        <taxon>Roseobacteraceae</taxon>
        <taxon>Alloyangia</taxon>
    </lineage>
</organism>
<dbReference type="Proteomes" id="UP000199392">
    <property type="component" value="Unassembled WGS sequence"/>
</dbReference>
<evidence type="ECO:0000256" key="2">
    <source>
        <dbReference type="ARBA" id="ARBA00022801"/>
    </source>
</evidence>
<dbReference type="InterPro" id="IPR027417">
    <property type="entry name" value="P-loop_NTPase"/>
</dbReference>
<keyword evidence="1" id="KW-0547">Nucleotide-binding</keyword>
<reference evidence="8" key="1">
    <citation type="submission" date="2016-10" db="EMBL/GenBank/DDBJ databases">
        <authorList>
            <person name="Varghese N."/>
            <person name="Submissions S."/>
        </authorList>
    </citation>
    <scope>NUCLEOTIDE SEQUENCE [LARGE SCALE GENOMIC DNA]</scope>
    <source>
        <strain evidence="8">DSM 26894</strain>
    </source>
</reference>
<dbReference type="STRING" id="311180.SAMN04488050_12714"/>
<sequence>MISAHPTPGSVIRLRSATWKVLGTSTLKRGFREIHCRGLNGLVRDKEARFVWDLEKGARVLDPAAVRLVPDVSSGLIDTKLHLEAAFRNTPTTTRTPLTLGRAAIDDLPFQHLPVERALAQDRVRLLIADDVGLGKTLEAGLITSELALRGRADRILVVTTRAMLTQFQKEFWTRFSIPLSRLDSAAIRRMRNRIPAHYNVFDQFDRSIVSIDTLKRDAQIREGIKHSYWDLIIIDEAHNAAARKAAAGANSQRAELAQLLSRRTDSLLLLTATPHDGSQESFASLIEMLDPTRVPDPTRLHRSDIEDLVIRRFRSDKNVAADIGQQVPKRELIRRNFPLSPEEEIAYQSIAELHLDLDEQSTRGRAIDLFRTTLAKAIFSSPAACLETLERRIRGIESGTARGTEEDRLRLRDLADQVAAIDVGAFRKYQELVKMLRDLRWTGRARRDRIVIFSERIATVSWLAERLQADLDLSEGQVARVDGGSVEADVRTQEVIDAFGQEKSPIRILIASDMASEGLNLHYQCHRLIHFDLPWSLLRFQQRNGRIDRYGQDRPPLITYFVGESTHTKVRQMWVLEKLVEKDEAAQSGVGDPAVFLGKGDADEEEAVVAEAVATGIGADAFDAQMNARVEEAKTQMSLDDEFAALFGDYAAPAEPKANGATASEGAPPRLFPDAFTYATAMIGRLSRAEERAFPSAPDISMGDRTIRIAIPDDMRARDGFGYASEGAVDGRFMPEEAVGAGDRVELTDQAQVINRAIDHAKMQERSWPVVQFLWDGHPILEWFADRASTFFPEHSAPVAPLSALSKGEVAVVMHGAIPNSNGAPVVDRWAVVIQGADDSVSIEEVPDFIARVRLAQDTPGRLVEDMSAAQAAIKTAVDRFQTHLRGLGKERAILIQQDLDAVLTRLGELEGRFHDQLTLDFGEATDSTEGLSAVEKRRLTIRRAKEKKIDDLFKDWTEWFERTRLMVDDPNPYVDVKAVFVG</sequence>
<keyword evidence="4" id="KW-0067">ATP-binding</keyword>
<feature type="domain" description="Helicase C-terminal" evidence="6">
    <location>
        <begin position="428"/>
        <end position="595"/>
    </location>
</feature>
<proteinExistence type="predicted"/>
<dbReference type="SUPFAM" id="SSF52540">
    <property type="entry name" value="P-loop containing nucleoside triphosphate hydrolases"/>
    <property type="match status" value="2"/>
</dbReference>
<dbReference type="InterPro" id="IPR057342">
    <property type="entry name" value="DEXDc_RapA"/>
</dbReference>
<dbReference type="PANTHER" id="PTHR45766:SF6">
    <property type="entry name" value="SWI_SNF-RELATED MATRIX-ASSOCIATED ACTIN-DEPENDENT REGULATOR OF CHROMATIN SUBFAMILY A-LIKE PROTEIN 1"/>
    <property type="match status" value="1"/>
</dbReference>
<keyword evidence="2" id="KW-0378">Hydrolase</keyword>
<dbReference type="PROSITE" id="PS51194">
    <property type="entry name" value="HELICASE_CTER"/>
    <property type="match status" value="1"/>
</dbReference>
<keyword evidence="3" id="KW-0347">Helicase</keyword>
<evidence type="ECO:0000256" key="4">
    <source>
        <dbReference type="ARBA" id="ARBA00022840"/>
    </source>
</evidence>
<dbReference type="EMBL" id="FOZW01000027">
    <property type="protein sequence ID" value="SFT27001.1"/>
    <property type="molecule type" value="Genomic_DNA"/>
</dbReference>
<evidence type="ECO:0000259" key="5">
    <source>
        <dbReference type="PROSITE" id="PS51192"/>
    </source>
</evidence>
<dbReference type="InterPro" id="IPR049730">
    <property type="entry name" value="SNF2/RAD54-like_C"/>
</dbReference>
<dbReference type="SMART" id="SM00487">
    <property type="entry name" value="DEXDc"/>
    <property type="match status" value="1"/>
</dbReference>
<name>A0A1I6WMW1_9RHOB</name>
<dbReference type="InterPro" id="IPR038718">
    <property type="entry name" value="SNF2-like_sf"/>
</dbReference>
<dbReference type="AlphaFoldDB" id="A0A1I6WMW1"/>
<keyword evidence="8" id="KW-1185">Reference proteome</keyword>
<gene>
    <name evidence="7" type="ORF">SAMN04488050_12714</name>
</gene>
<evidence type="ECO:0000313" key="7">
    <source>
        <dbReference type="EMBL" id="SFT27001.1"/>
    </source>
</evidence>
<dbReference type="InterPro" id="IPR001650">
    <property type="entry name" value="Helicase_C-like"/>
</dbReference>
<evidence type="ECO:0000259" key="6">
    <source>
        <dbReference type="PROSITE" id="PS51194"/>
    </source>
</evidence>
<dbReference type="Pfam" id="PF00176">
    <property type="entry name" value="SNF2-rel_dom"/>
    <property type="match status" value="1"/>
</dbReference>
<dbReference type="CDD" id="cd18793">
    <property type="entry name" value="SF2_C_SNF"/>
    <property type="match status" value="1"/>
</dbReference>
<feature type="domain" description="Helicase ATP-binding" evidence="5">
    <location>
        <begin position="117"/>
        <end position="293"/>
    </location>
</feature>
<protein>
    <submittedName>
        <fullName evidence="7">SNF2 family N-terminal domain-containing protein</fullName>
    </submittedName>
</protein>
<dbReference type="CDD" id="cd18011">
    <property type="entry name" value="DEXDc_RapA"/>
    <property type="match status" value="1"/>
</dbReference>
<evidence type="ECO:0000256" key="3">
    <source>
        <dbReference type="ARBA" id="ARBA00022806"/>
    </source>
</evidence>
<dbReference type="GO" id="GO:0016787">
    <property type="term" value="F:hydrolase activity"/>
    <property type="evidence" value="ECO:0007669"/>
    <property type="project" value="UniProtKB-KW"/>
</dbReference>
<dbReference type="PROSITE" id="PS51192">
    <property type="entry name" value="HELICASE_ATP_BIND_1"/>
    <property type="match status" value="1"/>
</dbReference>
<dbReference type="Gene3D" id="3.40.50.300">
    <property type="entry name" value="P-loop containing nucleotide triphosphate hydrolases"/>
    <property type="match status" value="1"/>
</dbReference>
<dbReference type="SMART" id="SM00490">
    <property type="entry name" value="HELICc"/>
    <property type="match status" value="1"/>
</dbReference>
<dbReference type="GO" id="GO:0005524">
    <property type="term" value="F:ATP binding"/>
    <property type="evidence" value="ECO:0007669"/>
    <property type="project" value="UniProtKB-KW"/>
</dbReference>
<dbReference type="Pfam" id="PF00271">
    <property type="entry name" value="Helicase_C"/>
    <property type="match status" value="1"/>
</dbReference>
<dbReference type="PANTHER" id="PTHR45766">
    <property type="entry name" value="DNA ANNEALING HELICASE AND ENDONUCLEASE ZRANB3 FAMILY MEMBER"/>
    <property type="match status" value="1"/>
</dbReference>
<evidence type="ECO:0000256" key="1">
    <source>
        <dbReference type="ARBA" id="ARBA00022741"/>
    </source>
</evidence>
<evidence type="ECO:0000313" key="8">
    <source>
        <dbReference type="Proteomes" id="UP000199392"/>
    </source>
</evidence>
<dbReference type="InterPro" id="IPR014001">
    <property type="entry name" value="Helicase_ATP-bd"/>
</dbReference>
<accession>A0A1I6WMW1</accession>
<dbReference type="GO" id="GO:0004386">
    <property type="term" value="F:helicase activity"/>
    <property type="evidence" value="ECO:0007669"/>
    <property type="project" value="UniProtKB-KW"/>
</dbReference>